<evidence type="ECO:0000256" key="5">
    <source>
        <dbReference type="ARBA" id="ARBA00023235"/>
    </source>
</evidence>
<dbReference type="EC" id="5.2.1.8" evidence="2"/>
<dbReference type="Gene3D" id="1.10.4030.10">
    <property type="entry name" value="Porin chaperone SurA, peptide-binding domain"/>
    <property type="match status" value="1"/>
</dbReference>
<dbReference type="SUPFAM" id="SSF109998">
    <property type="entry name" value="Triger factor/SurA peptide-binding domain-like"/>
    <property type="match status" value="1"/>
</dbReference>
<evidence type="ECO:0000256" key="2">
    <source>
        <dbReference type="ARBA" id="ARBA00013194"/>
    </source>
</evidence>
<evidence type="ECO:0000313" key="7">
    <source>
        <dbReference type="EMBL" id="MFO3667066.1"/>
    </source>
</evidence>
<reference evidence="7 8" key="1">
    <citation type="journal article" date="2025" name="Anaerobe">
        <title>Description of Anaerococcus kampingiae sp. nov., Anaerococcus groningensis sp. nov., Anaerococcus martiniensis sp. nov., and Anaerococcus cruorum sp. nov., isolated from human clinical specimens.</title>
        <authorList>
            <person name="Boiten K.E."/>
            <person name="Meijer J."/>
            <person name="van Wezel E.M."/>
            <person name="Veloo A.C.M."/>
        </authorList>
    </citation>
    <scope>NUCLEOTIDE SEQUENCE [LARGE SCALE GENOMIC DNA]</scope>
    <source>
        <strain evidence="7 8">ENR0874</strain>
    </source>
</reference>
<proteinExistence type="predicted"/>
<accession>A0ABW9ME22</accession>
<dbReference type="PANTHER" id="PTHR47245">
    <property type="entry name" value="PEPTIDYLPROLYL ISOMERASE"/>
    <property type="match status" value="1"/>
</dbReference>
<evidence type="ECO:0000256" key="1">
    <source>
        <dbReference type="ARBA" id="ARBA00000971"/>
    </source>
</evidence>
<evidence type="ECO:0000313" key="8">
    <source>
        <dbReference type="Proteomes" id="UP001637994"/>
    </source>
</evidence>
<evidence type="ECO:0000256" key="6">
    <source>
        <dbReference type="SAM" id="SignalP"/>
    </source>
</evidence>
<dbReference type="EMBL" id="JBGMEF010000018">
    <property type="protein sequence ID" value="MFO3667066.1"/>
    <property type="molecule type" value="Genomic_DNA"/>
</dbReference>
<keyword evidence="4" id="KW-0697">Rotamase</keyword>
<evidence type="ECO:0000256" key="4">
    <source>
        <dbReference type="ARBA" id="ARBA00023110"/>
    </source>
</evidence>
<name>A0ABW9ME22_9FIRM</name>
<sequence length="302" mass="35442">MKPIRKIITSFLYLTCISFLLASCNKGPDTSSAVALVDNKAIDKDTYNSELEFYLNYYSNKYGPNYLESKDKAGKTKKESLQEKLLESMIKDQVMLNDLEKHKIEIDDNTANKIRSEMEKKLGDKDSLKANIKALNVSDSEFSDIIFNDSIRRMHYDFFLSNSGIKDSEILKHYKENEQLHKMYKYNMLKFDDKIEAERIKSIIKSQLDFRKLLTNSIKSYDVFNSDFVYEDDPILLASKVKEKDKVSEIFEYDGKYNILMVNSYNENENELLMQAKEIYLKDAYRKYLNKLIKSSKIKLFI</sequence>
<evidence type="ECO:0000256" key="3">
    <source>
        <dbReference type="ARBA" id="ARBA00022729"/>
    </source>
</evidence>
<dbReference type="PANTHER" id="PTHR47245:SF1">
    <property type="entry name" value="FOLDASE PROTEIN PRSA"/>
    <property type="match status" value="1"/>
</dbReference>
<dbReference type="InterPro" id="IPR050245">
    <property type="entry name" value="PrsA_foldase"/>
</dbReference>
<gene>
    <name evidence="7" type="ORF">ACCQ42_04705</name>
</gene>
<keyword evidence="5" id="KW-0413">Isomerase</keyword>
<dbReference type="InterPro" id="IPR027304">
    <property type="entry name" value="Trigger_fact/SurA_dom_sf"/>
</dbReference>
<feature type="signal peptide" evidence="6">
    <location>
        <begin position="1"/>
        <end position="22"/>
    </location>
</feature>
<dbReference type="Proteomes" id="UP001637994">
    <property type="component" value="Unassembled WGS sequence"/>
</dbReference>
<dbReference type="RefSeq" id="WP_106460273.1">
    <property type="nucleotide sequence ID" value="NZ_JBGMEF010000018.1"/>
</dbReference>
<dbReference type="PROSITE" id="PS51257">
    <property type="entry name" value="PROKAR_LIPOPROTEIN"/>
    <property type="match status" value="1"/>
</dbReference>
<dbReference type="Pfam" id="PF13624">
    <property type="entry name" value="SurA_N_3"/>
    <property type="match status" value="1"/>
</dbReference>
<comment type="caution">
    <text evidence="7">The sequence shown here is derived from an EMBL/GenBank/DDBJ whole genome shotgun (WGS) entry which is preliminary data.</text>
</comment>
<keyword evidence="8" id="KW-1185">Reference proteome</keyword>
<protein>
    <recommendedName>
        <fullName evidence="2">peptidylprolyl isomerase</fullName>
        <ecNumber evidence="2">5.2.1.8</ecNumber>
    </recommendedName>
</protein>
<comment type="catalytic activity">
    <reaction evidence="1">
        <text>[protein]-peptidylproline (omega=180) = [protein]-peptidylproline (omega=0)</text>
        <dbReference type="Rhea" id="RHEA:16237"/>
        <dbReference type="Rhea" id="RHEA-COMP:10747"/>
        <dbReference type="Rhea" id="RHEA-COMP:10748"/>
        <dbReference type="ChEBI" id="CHEBI:83833"/>
        <dbReference type="ChEBI" id="CHEBI:83834"/>
        <dbReference type="EC" id="5.2.1.8"/>
    </reaction>
</comment>
<keyword evidence="3 6" id="KW-0732">Signal</keyword>
<feature type="chain" id="PRO_5045106182" description="peptidylprolyl isomerase" evidence="6">
    <location>
        <begin position="23"/>
        <end position="302"/>
    </location>
</feature>
<organism evidence="7 8">
    <name type="scientific">Anaerococcus kampingae</name>
    <dbReference type="NCBI Taxonomy" id="3115614"/>
    <lineage>
        <taxon>Bacteria</taxon>
        <taxon>Bacillati</taxon>
        <taxon>Bacillota</taxon>
        <taxon>Tissierellia</taxon>
        <taxon>Tissierellales</taxon>
        <taxon>Peptoniphilaceae</taxon>
        <taxon>Anaerococcus</taxon>
    </lineage>
</organism>